<accession>A0ABT4LU82</accession>
<evidence type="ECO:0000313" key="8">
    <source>
        <dbReference type="Proteomes" id="UP001083770"/>
    </source>
</evidence>
<evidence type="ECO:0000256" key="3">
    <source>
        <dbReference type="ARBA" id="ARBA00038209"/>
    </source>
</evidence>
<dbReference type="EMBL" id="JAPWGW010000002">
    <property type="protein sequence ID" value="MCZ4297922.1"/>
    <property type="molecule type" value="Genomic_DNA"/>
</dbReference>
<evidence type="ECO:0000256" key="5">
    <source>
        <dbReference type="RuleBase" id="RU003513"/>
    </source>
</evidence>
<gene>
    <name evidence="7" type="primary">wecB</name>
    <name evidence="7" type="ORF">O4G74_07620</name>
</gene>
<dbReference type="CDD" id="cd03786">
    <property type="entry name" value="GTB_UDP-GlcNAc_2-Epimerase"/>
    <property type="match status" value="1"/>
</dbReference>
<dbReference type="PANTHER" id="PTHR43174:SF2">
    <property type="entry name" value="UDP-N-ACETYLGLUCOSAMINE 2-EPIMERASE"/>
    <property type="match status" value="1"/>
</dbReference>
<dbReference type="InterPro" id="IPR029767">
    <property type="entry name" value="WecB-like"/>
</dbReference>
<evidence type="ECO:0000256" key="4">
    <source>
        <dbReference type="ARBA" id="ARBA00038858"/>
    </source>
</evidence>
<comment type="caution">
    <text evidence="7">The sequence shown here is derived from an EMBL/GenBank/DDBJ whole genome shotgun (WGS) entry which is preliminary data.</text>
</comment>
<dbReference type="GO" id="GO:0008761">
    <property type="term" value="F:UDP-N-acetylglucosamine 2-epimerase activity"/>
    <property type="evidence" value="ECO:0007669"/>
    <property type="project" value="UniProtKB-EC"/>
</dbReference>
<feature type="domain" description="UDP-N-acetylglucosamine 2-epimerase" evidence="6">
    <location>
        <begin position="28"/>
        <end position="372"/>
    </location>
</feature>
<dbReference type="PANTHER" id="PTHR43174">
    <property type="entry name" value="UDP-N-ACETYLGLUCOSAMINE 2-EPIMERASE"/>
    <property type="match status" value="1"/>
</dbReference>
<dbReference type="Gene3D" id="3.40.50.2000">
    <property type="entry name" value="Glycogen Phosphorylase B"/>
    <property type="match status" value="2"/>
</dbReference>
<evidence type="ECO:0000256" key="2">
    <source>
        <dbReference type="ARBA" id="ARBA00036080"/>
    </source>
</evidence>
<comment type="similarity">
    <text evidence="3 5">Belongs to the UDP-N-acetylglucosamine 2-epimerase family.</text>
</comment>
<keyword evidence="8" id="KW-1185">Reference proteome</keyword>
<comment type="catalytic activity">
    <reaction evidence="2">
        <text>UDP-N-acetyl-alpha-D-glucosamine = UDP-N-acetyl-alpha-D-mannosamine</text>
        <dbReference type="Rhea" id="RHEA:17213"/>
        <dbReference type="ChEBI" id="CHEBI:57705"/>
        <dbReference type="ChEBI" id="CHEBI:68623"/>
        <dbReference type="EC" id="5.1.3.14"/>
    </reaction>
</comment>
<dbReference type="EC" id="5.1.3.14" evidence="4"/>
<reference evidence="7" key="1">
    <citation type="submission" date="2022-12" db="EMBL/GenBank/DDBJ databases">
        <title>Bacterial isolates from different developmental stages of Nematostella vectensis.</title>
        <authorList>
            <person name="Fraune S."/>
        </authorList>
    </citation>
    <scope>NUCLEOTIDE SEQUENCE</scope>
    <source>
        <strain evidence="7">G21632-S1</strain>
    </source>
</reference>
<dbReference type="RefSeq" id="WP_269402042.1">
    <property type="nucleotide sequence ID" value="NZ_JAPWGW010000002.1"/>
</dbReference>
<name>A0ABT4LU82_9PROT</name>
<evidence type="ECO:0000259" key="6">
    <source>
        <dbReference type="Pfam" id="PF02350"/>
    </source>
</evidence>
<dbReference type="SUPFAM" id="SSF53756">
    <property type="entry name" value="UDP-Glycosyltransferase/glycogen phosphorylase"/>
    <property type="match status" value="1"/>
</dbReference>
<sequence>MKKILMVFGTRPEAIKMAPLVREIRRYPGDIDLKLCVTAQHRDMLDQVLDLFSIQPDYDLDVMSHGQSLPDLVANMLAKLNVVLSVEKPDCVMIHGDTATALTAALAAFLSQIPIAHVEAGLRTHDVHSPWPEEFSRTVAGIAAELHFAPTQSAARNLEIHQGKQREIYVTGNTGIDSLLYVSQTLLPQASTTACLKAKYSFVEKFSRFILVTNHRRENFGSRMEGIFTAISDLAEQHPDVGFVFPVHKNPKVRDAARDALLNLPNIHLIDPVEYVDFVYLMSKCYLIITDSGGIQEEAPSLGKPVILTRDTSERPEAIEAGTVRMVGYDGDALKKSVNSLLLSEVLYQEMSCIKNPYGNGTAALRIVDVLRRTNFAELLKRRMVGRGR</sequence>
<organism evidence="7 8">
    <name type="scientific">Henriciella marina</name>
    <dbReference type="NCBI Taxonomy" id="453851"/>
    <lineage>
        <taxon>Bacteria</taxon>
        <taxon>Pseudomonadati</taxon>
        <taxon>Pseudomonadota</taxon>
        <taxon>Alphaproteobacteria</taxon>
        <taxon>Hyphomonadales</taxon>
        <taxon>Hyphomonadaceae</taxon>
        <taxon>Henriciella</taxon>
    </lineage>
</organism>
<evidence type="ECO:0000313" key="7">
    <source>
        <dbReference type="EMBL" id="MCZ4297922.1"/>
    </source>
</evidence>
<evidence type="ECO:0000256" key="1">
    <source>
        <dbReference type="ARBA" id="ARBA00023235"/>
    </source>
</evidence>
<dbReference type="Pfam" id="PF02350">
    <property type="entry name" value="Epimerase_2"/>
    <property type="match status" value="1"/>
</dbReference>
<protein>
    <recommendedName>
        <fullName evidence="4">UDP-N-acetylglucosamine 2-epimerase (non-hydrolyzing)</fullName>
        <ecNumber evidence="4">5.1.3.14</ecNumber>
    </recommendedName>
</protein>
<dbReference type="Proteomes" id="UP001083770">
    <property type="component" value="Unassembled WGS sequence"/>
</dbReference>
<dbReference type="NCBIfam" id="TIGR00236">
    <property type="entry name" value="wecB"/>
    <property type="match status" value="1"/>
</dbReference>
<proteinExistence type="inferred from homology"/>
<keyword evidence="1 5" id="KW-0413">Isomerase</keyword>
<dbReference type="InterPro" id="IPR003331">
    <property type="entry name" value="UDP_GlcNAc_Epimerase_2_dom"/>
</dbReference>